<reference evidence="10 11" key="1">
    <citation type="submission" date="2022-08" db="EMBL/GenBank/DDBJ databases">
        <title>Aerococcaceae sp. nov isolated from spoiled eye mask.</title>
        <authorList>
            <person name="Zhou G."/>
            <person name="Xie X.-B."/>
            <person name="Shi Q.-S."/>
            <person name="Wang Y.-S."/>
            <person name="Wen X."/>
            <person name="Peng H."/>
            <person name="Yang X.-J."/>
            <person name="Tao H.-B."/>
            <person name="Huang X.-M."/>
        </authorList>
    </citation>
    <scope>NUCLEOTIDE SEQUENCE [LARGE SCALE GENOMIC DNA]</scope>
    <source>
        <strain evidence="11">DM20194951</strain>
    </source>
</reference>
<dbReference type="RefSeq" id="WP_313793852.1">
    <property type="nucleotide sequence ID" value="NZ_CP102453.1"/>
</dbReference>
<sequence length="365" mass="40680">MSEDLKHTPLYDYYVKNGIKLVDFSQWALPIQFSKIQDEHLAVRNQAGLFETSHMGEIIVKGPDALNWLNSLVTNNLTRLTINQAQYNFVLNEDGFVLDDLLIYKLADDNFLVTPNASNADKIYNWLVSHQADADVEINNISDQIGQLALQGKNATAILQSLVDFDVAELKSFHFLSEQNVGSLDSILISRTGYTGEDGFELYVPWDKTTELFELLLDRGSEYGLIPCGLGARDTLRLEAGLALYGHELSESINPLEADLNFAIKLKKTGGFIGRDALLRYKEAGIKRQLVGFELLSRGLARENILIQDNEGNEIGYVTSGTMVPTQEHAIGMAYIDVDSLDLETIQLVIRNKTVAAKIANKNHL</sequence>
<comment type="function">
    <text evidence="7">The glycine cleavage system catalyzes the degradation of glycine.</text>
</comment>
<dbReference type="InterPro" id="IPR013977">
    <property type="entry name" value="GcvT_C"/>
</dbReference>
<evidence type="ECO:0000256" key="3">
    <source>
        <dbReference type="ARBA" id="ARBA00022576"/>
    </source>
</evidence>
<dbReference type="InterPro" id="IPR027266">
    <property type="entry name" value="TrmE/GcvT-like"/>
</dbReference>
<evidence type="ECO:0000256" key="4">
    <source>
        <dbReference type="ARBA" id="ARBA00022679"/>
    </source>
</evidence>
<dbReference type="Pfam" id="PF08669">
    <property type="entry name" value="GCV_T_C"/>
    <property type="match status" value="1"/>
</dbReference>
<comment type="subunit">
    <text evidence="7">The glycine cleavage system is composed of four proteins: P, T, L and H.</text>
</comment>
<dbReference type="Gene3D" id="3.30.1360.120">
    <property type="entry name" value="Probable tRNA modification gtpase trme, domain 1"/>
    <property type="match status" value="1"/>
</dbReference>
<dbReference type="SUPFAM" id="SSF101790">
    <property type="entry name" value="Aminomethyltransferase beta-barrel domain"/>
    <property type="match status" value="1"/>
</dbReference>
<gene>
    <name evidence="7 10" type="primary">gcvT</name>
    <name evidence="10" type="ORF">NRE15_01485</name>
</gene>
<dbReference type="Gene3D" id="3.30.70.1400">
    <property type="entry name" value="Aminomethyltransferase beta-barrel domains"/>
    <property type="match status" value="1"/>
</dbReference>
<dbReference type="InterPro" id="IPR022903">
    <property type="entry name" value="GcvT_bac"/>
</dbReference>
<evidence type="ECO:0000256" key="2">
    <source>
        <dbReference type="ARBA" id="ARBA00012616"/>
    </source>
</evidence>
<evidence type="ECO:0000313" key="11">
    <source>
        <dbReference type="Proteomes" id="UP001315967"/>
    </source>
</evidence>
<keyword evidence="3 7" id="KW-0032">Aminotransferase</keyword>
<evidence type="ECO:0000256" key="5">
    <source>
        <dbReference type="ARBA" id="ARBA00031395"/>
    </source>
</evidence>
<dbReference type="HAMAP" id="MF_00259">
    <property type="entry name" value="GcvT"/>
    <property type="match status" value="1"/>
</dbReference>
<feature type="domain" description="GCVT N-terminal" evidence="8">
    <location>
        <begin position="10"/>
        <end position="268"/>
    </location>
</feature>
<dbReference type="Gene3D" id="4.10.1250.10">
    <property type="entry name" value="Aminomethyltransferase fragment"/>
    <property type="match status" value="1"/>
</dbReference>
<keyword evidence="11" id="KW-1185">Reference proteome</keyword>
<organism evidence="10 11">
    <name type="scientific">Fundicoccus culcitae</name>
    <dbReference type="NCBI Taxonomy" id="2969821"/>
    <lineage>
        <taxon>Bacteria</taxon>
        <taxon>Bacillati</taxon>
        <taxon>Bacillota</taxon>
        <taxon>Bacilli</taxon>
        <taxon>Lactobacillales</taxon>
        <taxon>Aerococcaceae</taxon>
        <taxon>Fundicoccus</taxon>
    </lineage>
</organism>
<dbReference type="InterPro" id="IPR028896">
    <property type="entry name" value="GcvT/YgfZ/DmdA"/>
</dbReference>
<dbReference type="NCBIfam" id="NF001567">
    <property type="entry name" value="PRK00389.1"/>
    <property type="match status" value="1"/>
</dbReference>
<dbReference type="PIRSF" id="PIRSF006487">
    <property type="entry name" value="GcvT"/>
    <property type="match status" value="1"/>
</dbReference>
<dbReference type="EMBL" id="CP102453">
    <property type="protein sequence ID" value="UUX34349.1"/>
    <property type="molecule type" value="Genomic_DNA"/>
</dbReference>
<comment type="similarity">
    <text evidence="1 7">Belongs to the GcvT family.</text>
</comment>
<evidence type="ECO:0000256" key="6">
    <source>
        <dbReference type="ARBA" id="ARBA00047665"/>
    </source>
</evidence>
<keyword evidence="4 7" id="KW-0808">Transferase</keyword>
<evidence type="ECO:0000256" key="7">
    <source>
        <dbReference type="HAMAP-Rule" id="MF_00259"/>
    </source>
</evidence>
<dbReference type="NCBIfam" id="TIGR00528">
    <property type="entry name" value="gcvT"/>
    <property type="match status" value="1"/>
</dbReference>
<feature type="domain" description="Aminomethyltransferase C-terminal" evidence="9">
    <location>
        <begin position="288"/>
        <end position="361"/>
    </location>
</feature>
<dbReference type="InterPro" id="IPR006222">
    <property type="entry name" value="GCVT_N"/>
</dbReference>
<evidence type="ECO:0000259" key="8">
    <source>
        <dbReference type="Pfam" id="PF01571"/>
    </source>
</evidence>
<dbReference type="GO" id="GO:0004047">
    <property type="term" value="F:aminomethyltransferase activity"/>
    <property type="evidence" value="ECO:0007669"/>
    <property type="project" value="UniProtKB-EC"/>
</dbReference>
<evidence type="ECO:0000259" key="9">
    <source>
        <dbReference type="Pfam" id="PF08669"/>
    </source>
</evidence>
<accession>A0ABY5P739</accession>
<dbReference type="PANTHER" id="PTHR43757:SF2">
    <property type="entry name" value="AMINOMETHYLTRANSFERASE, MITOCHONDRIAL"/>
    <property type="match status" value="1"/>
</dbReference>
<dbReference type="InterPro" id="IPR029043">
    <property type="entry name" value="GcvT/YgfZ_C"/>
</dbReference>
<dbReference type="InterPro" id="IPR006223">
    <property type="entry name" value="GcvT"/>
</dbReference>
<proteinExistence type="inferred from homology"/>
<dbReference type="SUPFAM" id="SSF103025">
    <property type="entry name" value="Folate-binding domain"/>
    <property type="match status" value="1"/>
</dbReference>
<dbReference type="EC" id="2.1.2.10" evidence="2 7"/>
<dbReference type="Gene3D" id="2.40.30.110">
    <property type="entry name" value="Aminomethyltransferase beta-barrel domains"/>
    <property type="match status" value="1"/>
</dbReference>
<dbReference type="Proteomes" id="UP001315967">
    <property type="component" value="Chromosome"/>
</dbReference>
<dbReference type="Pfam" id="PF01571">
    <property type="entry name" value="GCV_T"/>
    <property type="match status" value="1"/>
</dbReference>
<evidence type="ECO:0000256" key="1">
    <source>
        <dbReference type="ARBA" id="ARBA00008609"/>
    </source>
</evidence>
<evidence type="ECO:0000313" key="10">
    <source>
        <dbReference type="EMBL" id="UUX34349.1"/>
    </source>
</evidence>
<name>A0ABY5P739_9LACT</name>
<comment type="catalytic activity">
    <reaction evidence="6 7">
        <text>N(6)-[(R)-S(8)-aminomethyldihydrolipoyl]-L-lysyl-[protein] + (6S)-5,6,7,8-tetrahydrofolate = N(6)-[(R)-dihydrolipoyl]-L-lysyl-[protein] + (6R)-5,10-methylene-5,6,7,8-tetrahydrofolate + NH4(+)</text>
        <dbReference type="Rhea" id="RHEA:16945"/>
        <dbReference type="Rhea" id="RHEA-COMP:10475"/>
        <dbReference type="Rhea" id="RHEA-COMP:10492"/>
        <dbReference type="ChEBI" id="CHEBI:15636"/>
        <dbReference type="ChEBI" id="CHEBI:28938"/>
        <dbReference type="ChEBI" id="CHEBI:57453"/>
        <dbReference type="ChEBI" id="CHEBI:83100"/>
        <dbReference type="ChEBI" id="CHEBI:83143"/>
        <dbReference type="EC" id="2.1.2.10"/>
    </reaction>
</comment>
<dbReference type="PANTHER" id="PTHR43757">
    <property type="entry name" value="AMINOMETHYLTRANSFERASE"/>
    <property type="match status" value="1"/>
</dbReference>
<protein>
    <recommendedName>
        <fullName evidence="2 7">Aminomethyltransferase</fullName>
        <ecNumber evidence="2 7">2.1.2.10</ecNumber>
    </recommendedName>
    <alternativeName>
        <fullName evidence="5 7">Glycine cleavage system T protein</fullName>
    </alternativeName>
</protein>